<accession>A0A6A6IFV8</accession>
<keyword evidence="1" id="KW-1133">Transmembrane helix</keyword>
<dbReference type="RefSeq" id="XP_033684083.1">
    <property type="nucleotide sequence ID" value="XM_033833306.1"/>
</dbReference>
<dbReference type="EMBL" id="ML987195">
    <property type="protein sequence ID" value="KAF2249079.1"/>
    <property type="molecule type" value="Genomic_DNA"/>
</dbReference>
<dbReference type="GeneID" id="54586636"/>
<proteinExistence type="predicted"/>
<keyword evidence="3" id="KW-1185">Reference proteome</keyword>
<reference evidence="2" key="1">
    <citation type="journal article" date="2020" name="Stud. Mycol.">
        <title>101 Dothideomycetes genomes: a test case for predicting lifestyles and emergence of pathogens.</title>
        <authorList>
            <person name="Haridas S."/>
            <person name="Albert R."/>
            <person name="Binder M."/>
            <person name="Bloem J."/>
            <person name="Labutti K."/>
            <person name="Salamov A."/>
            <person name="Andreopoulos B."/>
            <person name="Baker S."/>
            <person name="Barry K."/>
            <person name="Bills G."/>
            <person name="Bluhm B."/>
            <person name="Cannon C."/>
            <person name="Castanera R."/>
            <person name="Culley D."/>
            <person name="Daum C."/>
            <person name="Ezra D."/>
            <person name="Gonzalez J."/>
            <person name="Henrissat B."/>
            <person name="Kuo A."/>
            <person name="Liang C."/>
            <person name="Lipzen A."/>
            <person name="Lutzoni F."/>
            <person name="Magnuson J."/>
            <person name="Mondo S."/>
            <person name="Nolan M."/>
            <person name="Ohm R."/>
            <person name="Pangilinan J."/>
            <person name="Park H.-J."/>
            <person name="Ramirez L."/>
            <person name="Alfaro M."/>
            <person name="Sun H."/>
            <person name="Tritt A."/>
            <person name="Yoshinaga Y."/>
            <person name="Zwiers L.-H."/>
            <person name="Turgeon B."/>
            <person name="Goodwin S."/>
            <person name="Spatafora J."/>
            <person name="Crous P."/>
            <person name="Grigoriev I."/>
        </authorList>
    </citation>
    <scope>NUCLEOTIDE SEQUENCE</scope>
    <source>
        <strain evidence="2">CBS 122368</strain>
    </source>
</reference>
<evidence type="ECO:0000313" key="2">
    <source>
        <dbReference type="EMBL" id="KAF2249079.1"/>
    </source>
</evidence>
<evidence type="ECO:0000256" key="1">
    <source>
        <dbReference type="SAM" id="Phobius"/>
    </source>
</evidence>
<name>A0A6A6IFV8_9PLEO</name>
<feature type="transmembrane region" description="Helical" evidence="1">
    <location>
        <begin position="7"/>
        <end position="26"/>
    </location>
</feature>
<gene>
    <name evidence="2" type="ORF">BU26DRAFT_564760</name>
</gene>
<protein>
    <submittedName>
        <fullName evidence="2">Uncharacterized protein</fullName>
    </submittedName>
</protein>
<evidence type="ECO:0000313" key="3">
    <source>
        <dbReference type="Proteomes" id="UP000800094"/>
    </source>
</evidence>
<organism evidence="2 3">
    <name type="scientific">Trematosphaeria pertusa</name>
    <dbReference type="NCBI Taxonomy" id="390896"/>
    <lineage>
        <taxon>Eukaryota</taxon>
        <taxon>Fungi</taxon>
        <taxon>Dikarya</taxon>
        <taxon>Ascomycota</taxon>
        <taxon>Pezizomycotina</taxon>
        <taxon>Dothideomycetes</taxon>
        <taxon>Pleosporomycetidae</taxon>
        <taxon>Pleosporales</taxon>
        <taxon>Massarineae</taxon>
        <taxon>Trematosphaeriaceae</taxon>
        <taxon>Trematosphaeria</taxon>
    </lineage>
</organism>
<sequence>MASPPQWPLALSTPNIILMLGLTYIWPSPTLGLHLPLAFTSHLHIDTLP</sequence>
<keyword evidence="1" id="KW-0812">Transmembrane</keyword>
<keyword evidence="1" id="KW-0472">Membrane</keyword>
<dbReference type="Proteomes" id="UP000800094">
    <property type="component" value="Unassembled WGS sequence"/>
</dbReference>
<dbReference type="AlphaFoldDB" id="A0A6A6IFV8"/>